<dbReference type="GO" id="GO:0042060">
    <property type="term" value="P:wound healing"/>
    <property type="evidence" value="ECO:0007669"/>
    <property type="project" value="TreeGrafter"/>
</dbReference>
<evidence type="ECO:0000313" key="14">
    <source>
        <dbReference type="Ensembl" id="ENSMMDP00005030238.1"/>
    </source>
</evidence>
<dbReference type="GO" id="GO:0014704">
    <property type="term" value="C:intercalated disc"/>
    <property type="evidence" value="ECO:0007669"/>
    <property type="project" value="TreeGrafter"/>
</dbReference>
<dbReference type="InterPro" id="IPR041573">
    <property type="entry name" value="Desmoplakin_Spectrin-like"/>
</dbReference>
<keyword evidence="8 10" id="KW-0175">Coiled coil</keyword>
<dbReference type="GO" id="GO:0005882">
    <property type="term" value="C:intermediate filament"/>
    <property type="evidence" value="ECO:0007669"/>
    <property type="project" value="TreeGrafter"/>
</dbReference>
<dbReference type="PANTHER" id="PTHR23169">
    <property type="entry name" value="ENVOPLAKIN"/>
    <property type="match status" value="1"/>
</dbReference>
<feature type="coiled-coil region" evidence="10">
    <location>
        <begin position="171"/>
        <end position="198"/>
    </location>
</feature>
<dbReference type="GO" id="GO:0043588">
    <property type="term" value="P:skin development"/>
    <property type="evidence" value="ECO:0007669"/>
    <property type="project" value="TreeGrafter"/>
</dbReference>
<evidence type="ECO:0000256" key="8">
    <source>
        <dbReference type="ARBA" id="ARBA00023054"/>
    </source>
</evidence>
<keyword evidence="7" id="KW-0965">Cell junction</keyword>
<organism evidence="14 15">
    <name type="scientific">Myripristis murdjan</name>
    <name type="common">pinecone soldierfish</name>
    <dbReference type="NCBI Taxonomy" id="586833"/>
    <lineage>
        <taxon>Eukaryota</taxon>
        <taxon>Metazoa</taxon>
        <taxon>Chordata</taxon>
        <taxon>Craniata</taxon>
        <taxon>Vertebrata</taxon>
        <taxon>Euteleostomi</taxon>
        <taxon>Actinopterygii</taxon>
        <taxon>Neopterygii</taxon>
        <taxon>Teleostei</taxon>
        <taxon>Neoteleostei</taxon>
        <taxon>Acanthomorphata</taxon>
        <taxon>Holocentriformes</taxon>
        <taxon>Holocentridae</taxon>
        <taxon>Myripristis</taxon>
    </lineage>
</organism>
<dbReference type="FunFam" id="1.20.58.60:FF:000010">
    <property type="entry name" value="plectin isoform X2"/>
    <property type="match status" value="1"/>
</dbReference>
<dbReference type="Gene3D" id="3.90.1290.10">
    <property type="entry name" value="Plakin repeat"/>
    <property type="match status" value="4"/>
</dbReference>
<accession>A0A667YUZ5</accession>
<dbReference type="GO" id="GO:0098609">
    <property type="term" value="P:cell-cell adhesion"/>
    <property type="evidence" value="ECO:0007669"/>
    <property type="project" value="TreeGrafter"/>
</dbReference>
<dbReference type="SUPFAM" id="SSF46966">
    <property type="entry name" value="Spectrin repeat"/>
    <property type="match status" value="2"/>
</dbReference>
<evidence type="ECO:0000256" key="11">
    <source>
        <dbReference type="SAM" id="MobiDB-lite"/>
    </source>
</evidence>
<dbReference type="Pfam" id="PF21097">
    <property type="entry name" value="SR_plectin_7"/>
    <property type="match status" value="1"/>
</dbReference>
<keyword evidence="4" id="KW-1003">Cell membrane</keyword>
<evidence type="ECO:0000256" key="10">
    <source>
        <dbReference type="SAM" id="Coils"/>
    </source>
</evidence>
<keyword evidence="6" id="KW-0677">Repeat</keyword>
<reference evidence="14" key="2">
    <citation type="submission" date="2025-08" db="UniProtKB">
        <authorList>
            <consortium name="Ensembl"/>
        </authorList>
    </citation>
    <scope>IDENTIFICATION</scope>
</reference>
<evidence type="ECO:0000256" key="3">
    <source>
        <dbReference type="ARBA" id="ARBA00009109"/>
    </source>
</evidence>
<reference evidence="14" key="3">
    <citation type="submission" date="2025-09" db="UniProtKB">
        <authorList>
            <consortium name="Ensembl"/>
        </authorList>
    </citation>
    <scope>IDENTIFICATION</scope>
</reference>
<feature type="region of interest" description="Disordered" evidence="11">
    <location>
        <begin position="1319"/>
        <end position="1356"/>
    </location>
</feature>
<dbReference type="Proteomes" id="UP000472263">
    <property type="component" value="Chromosome 4"/>
</dbReference>
<dbReference type="GO" id="GO:0045104">
    <property type="term" value="P:intermediate filament cytoskeleton organization"/>
    <property type="evidence" value="ECO:0007669"/>
    <property type="project" value="InterPro"/>
</dbReference>
<proteinExistence type="inferred from homology"/>
<dbReference type="GO" id="GO:0005737">
    <property type="term" value="C:cytoplasm"/>
    <property type="evidence" value="ECO:0007669"/>
    <property type="project" value="TreeGrafter"/>
</dbReference>
<protein>
    <submittedName>
        <fullName evidence="14">Desmoplakin b</fullName>
    </submittedName>
</protein>
<feature type="region of interest" description="Disordered" evidence="11">
    <location>
        <begin position="1129"/>
        <end position="1148"/>
    </location>
</feature>
<dbReference type="GeneTree" id="ENSGT00940000154843"/>
<evidence type="ECO:0000256" key="4">
    <source>
        <dbReference type="ARBA" id="ARBA00022475"/>
    </source>
</evidence>
<comment type="subcellular location">
    <subcellularLocation>
        <location evidence="2">Cell junction</location>
        <location evidence="2">Desmosome</location>
    </subcellularLocation>
    <subcellularLocation>
        <location evidence="1">Cell membrane</location>
    </subcellularLocation>
</comment>
<dbReference type="InterPro" id="IPR035915">
    <property type="entry name" value="Plakin_repeat_sf"/>
</dbReference>
<dbReference type="Pfam" id="PF17902">
    <property type="entry name" value="SH3_10"/>
    <property type="match status" value="1"/>
</dbReference>
<comment type="similarity">
    <text evidence="3">Belongs to the plakin or cytolinker family.</text>
</comment>
<evidence type="ECO:0000256" key="5">
    <source>
        <dbReference type="ARBA" id="ARBA00022553"/>
    </source>
</evidence>
<dbReference type="Pfam" id="PF00681">
    <property type="entry name" value="Plectin"/>
    <property type="match status" value="6"/>
</dbReference>
<evidence type="ECO:0000259" key="12">
    <source>
        <dbReference type="Pfam" id="PF17902"/>
    </source>
</evidence>
<dbReference type="InterPro" id="IPR043197">
    <property type="entry name" value="Plakin"/>
</dbReference>
<evidence type="ECO:0000256" key="1">
    <source>
        <dbReference type="ARBA" id="ARBA00004236"/>
    </source>
</evidence>
<dbReference type="GO" id="GO:0030057">
    <property type="term" value="C:desmosome"/>
    <property type="evidence" value="ECO:0007669"/>
    <property type="project" value="UniProtKB-SubCell"/>
</dbReference>
<feature type="coiled-coil region" evidence="10">
    <location>
        <begin position="1523"/>
        <end position="1557"/>
    </location>
</feature>
<keyword evidence="9" id="KW-0472">Membrane</keyword>
<dbReference type="GO" id="GO:0005886">
    <property type="term" value="C:plasma membrane"/>
    <property type="evidence" value="ECO:0007669"/>
    <property type="project" value="UniProtKB-SubCell"/>
</dbReference>
<evidence type="ECO:0000256" key="9">
    <source>
        <dbReference type="ARBA" id="ARBA00023136"/>
    </source>
</evidence>
<dbReference type="InterPro" id="IPR001101">
    <property type="entry name" value="Plectin_repeat"/>
</dbReference>
<dbReference type="PANTHER" id="PTHR23169:SF26">
    <property type="entry name" value="DESMOPLAKIN"/>
    <property type="match status" value="1"/>
</dbReference>
<sequence>MLVCLTERGVSVQLVCLPHRPNNLYSCNTILNMCVFLLCIVIRRLNGFLFVCQRLIETASWGDDPVAIEQQLISHQKYHSSIQRSSEVDRARDELVCSKGDKASLHALEQEWDSLQKMSYGRTQQLRELREIIEEISREIMWVNDREEEELVFDWGDKKIDQYIPQKQESYSKLMSALEDKEKDLNKLKNKVDAILKNNHPASDKIEAYMDTLQTQWSWLLQITKCIDVHLKENAAYSQFFKEANETYTALQKEHETVRKKFTCDKNTALENLLDLLRELEKEKEKVMENKRQVQHLVNKSKSIVRLKPRNPEEKSSSPVIVKALCDFKQDQKVIGKGNEGILKDNSQRSKWQVMGPGGLEMLVPSVCLLIPPPNPLSISLANKNEQYFEAILSIWNQFHINIKSLIAWQYCLLDIKRINSLTITMLARMRPEEYHKIIKNLESHYEEFKLASYGSQMFVDEDKRSLENQYTGAQAHYDQLVVQLPAYSQYTKKELANKEQVIKREVVKVVKTEPVKKKVVVSTSHSLSELHTLRLRLEAAEDALTQHVHICLGDDGTHDCGLRIVQLETVQHDIDSIRAEYLRLKEQILKELEGMNDSDKAQFLRSEIGVINQRLGSLESSSSAYLQRLRAMRDLLESIGRAEDIVKVHEARLTEKETTSLSPAEVEEYMLALKNMKVELDLKRDVLASMEAELGKADHWNGQVCGPYHRCDMMLCKYSEQVGLLSDRWKRIQSQINTRLIDLESYLPQLQHYKQTSASLSEWITATRKRQDSLQANKIGDLQTLNEHINSQKALNTEIKGKRDTVESVLRDNETCVNFIKDHEVALASYSSGLETLLNIPIKRTMLKSPSMDLTQEATLLQTRYMELLTLSGDYYKYLGEMVKNMEQLKIRNTRIDLLEEELRLLKEDIKDHGAKNRSLEEEIARYQLELSQSQDQLLSVEEVKRNTALQCSATQESLDSTHSQLAELNDQVARLNYLIEEEKRKKRLAEERYSQQQQEYETVLRKRQKELEGVNWAKMEVEKSIVDREREVEQLRRQLAEEVSRNKELQLEMTKVRSKCCTEISNLKLSYESQIHVSHTEMQRLATQREEDTVEHHLQCDRMEAQNRSLEEELRRLQLSINQTEEHRRRAEEEAHTQRSVISEEGRRRRELEAQVELLIRQKEEENSQHKEELAEVTKNLEENCEQLAYVTHCLEEETRRRRTVEEGQAVLEQTMAQLQVKLGSSSLAVAQLRECEEELGKMRLELEREGSERGRVEKNISRLQGRIKDLQVVRDGLESQVENLRKTNQEELTRRKRVETELEQITKTMREYSSTITTLRHSQEQANASKKRGEDEKHRLQEDLERSMRQNKASAERLTQLSSELKALQQQLLQEQARVKEANIRNESLYKTIEEKSRALNENSTELQRLKELTETLTKERLKLEEELRAIRHDKEELLRSKQGGDDDLSSQITALELQLQSSTRTSLDYQNLVSELSSEREKLKLEIEKIQKQTVEVHGLALGPGLFLSFQIGVVVRTKDRLERERSSLKNEVDRLMRELRETTIVRQTMETELKSSREPQTLDPSTLVFDGVRKPVTAEQLHDCGVLDKPIFNQLVKGHKTVPDVSVEKRVTLKGTGPIAGVVVEGLKGTASVSGPQYKMSLTDAKKKNLLPPDSADLLLDAQAATGHIIDPITNQKLTVQEACNQGVVDEADRERLLAAEAAAVGYRDRVTGKPLSVFQAMKKGLTDKNTALRLLQAQESVGGILDPILSVFLPKDTAMERDLIDEDMCRALKQRPELYLDPVSEQGVTYLSMKRRCKTEPHTGLLLLPVPEKLDPSKLVFDGVRKPVTAKQLLDCSVLDKPTFNQLEKGEKTVPEVSVDKKVSLKGTGPIAGVVVEGLKSMGSVSGPQCKMSLTEAKKKNLLSPDSADLLLDAQAATGHIIDPTTNQKLTVEEACNQSVVDEADRERLLAAEAAAVGYRDRVTGKPLSVFQAMKKGLTDKNTALRLLQAQESVGGILDPTLSVFLPKDTAMQRDLIDEDMCHALKQRPELYLEPEGEQGVTYLSMKRRCKTEPHTGLLLLPVPEKIDSSKLVFDDTAMQRDLIDEDMCRALNQRPELYLDPESEQGVTYVSMKRRCKTEPHTGLLLLPVPEKLDPSKLVFDGVRKPVTAKQLLDCSVLDKPTFNQLEKGDKTVPEVSVDKKVSLKGTGPVAGVLVEGLKGTGSISGPQCKMSLTEAKKKNLLSSDSADLLLDAQAATGHIIDPTTNQKLTVQEACNQGVVDEADRERLLAAEAAAVGYCDRVTGKTLSVFQAMKKGLIDKNTALRLLQAQESVGGILDPTLSVFLPKDTAMQRDLIDEDMCHALKQRPELYLDPENEDSITYLSVKRRCKTEPHTGLLLL</sequence>
<evidence type="ECO:0000259" key="13">
    <source>
        <dbReference type="Pfam" id="PF18373"/>
    </source>
</evidence>
<evidence type="ECO:0000256" key="6">
    <source>
        <dbReference type="ARBA" id="ARBA00022737"/>
    </source>
</evidence>
<dbReference type="Gene3D" id="1.20.58.60">
    <property type="match status" value="3"/>
</dbReference>
<dbReference type="FunFam" id="3.90.1290.10:FF:000001">
    <property type="entry name" value="Plectin a"/>
    <property type="match status" value="3"/>
</dbReference>
<feature type="domain" description="Desmoplakin SH3" evidence="12">
    <location>
        <begin position="307"/>
        <end position="372"/>
    </location>
</feature>
<dbReference type="Gene3D" id="1.20.58.1060">
    <property type="match status" value="1"/>
</dbReference>
<evidence type="ECO:0000256" key="7">
    <source>
        <dbReference type="ARBA" id="ARBA00022949"/>
    </source>
</evidence>
<dbReference type="InParanoid" id="A0A667YUZ5"/>
<feature type="coiled-coil region" evidence="10">
    <location>
        <begin position="241"/>
        <end position="300"/>
    </location>
</feature>
<keyword evidence="5" id="KW-0597">Phosphoprotein</keyword>
<feature type="coiled-coil region" evidence="10">
    <location>
        <begin position="890"/>
        <end position="1061"/>
    </location>
</feature>
<feature type="compositionally biased region" description="Polar residues" evidence="11">
    <location>
        <begin position="1319"/>
        <end position="1331"/>
    </location>
</feature>
<dbReference type="InterPro" id="IPR041615">
    <property type="entry name" value="Desmoplakin_SH3"/>
</dbReference>
<dbReference type="SMART" id="SM00250">
    <property type="entry name" value="PLEC"/>
    <property type="match status" value="12"/>
</dbReference>
<feature type="domain" description="Desmoplakin spectrin-like" evidence="13">
    <location>
        <begin position="407"/>
        <end position="484"/>
    </location>
</feature>
<dbReference type="Pfam" id="PF18373">
    <property type="entry name" value="Spectrin_2"/>
    <property type="match status" value="1"/>
</dbReference>
<reference evidence="14" key="1">
    <citation type="submission" date="2019-06" db="EMBL/GenBank/DDBJ databases">
        <authorList>
            <consortium name="Wellcome Sanger Institute Data Sharing"/>
        </authorList>
    </citation>
    <scope>NUCLEOTIDE SEQUENCE [LARGE SCALE GENOMIC DNA]</scope>
</reference>
<evidence type="ECO:0000313" key="15">
    <source>
        <dbReference type="Proteomes" id="UP000472263"/>
    </source>
</evidence>
<dbReference type="GO" id="GO:0005198">
    <property type="term" value="F:structural molecule activity"/>
    <property type="evidence" value="ECO:0007669"/>
    <property type="project" value="TreeGrafter"/>
</dbReference>
<feature type="compositionally biased region" description="Basic and acidic residues" evidence="11">
    <location>
        <begin position="1334"/>
        <end position="1351"/>
    </location>
</feature>
<dbReference type="Pfam" id="PF21019">
    <property type="entry name" value="Spectrin_3"/>
    <property type="match status" value="1"/>
</dbReference>
<dbReference type="SUPFAM" id="SSF75399">
    <property type="entry name" value="Plakin repeat"/>
    <property type="match status" value="4"/>
</dbReference>
<dbReference type="Gene3D" id="2.30.30.40">
    <property type="entry name" value="SH3 Domains"/>
    <property type="match status" value="1"/>
</dbReference>
<evidence type="ECO:0000256" key="2">
    <source>
        <dbReference type="ARBA" id="ARBA00004568"/>
    </source>
</evidence>
<dbReference type="Ensembl" id="ENSMMDT00005030935.1">
    <property type="protein sequence ID" value="ENSMMDP00005030238.1"/>
    <property type="gene ID" value="ENSMMDG00005014320.1"/>
</dbReference>
<keyword evidence="15" id="KW-1185">Reference proteome</keyword>
<gene>
    <name evidence="14" type="primary">LOC115357498</name>
</gene>
<name>A0A667YUZ5_9TELE</name>